<dbReference type="InterPro" id="IPR001387">
    <property type="entry name" value="Cro/C1-type_HTH"/>
</dbReference>
<keyword evidence="1" id="KW-0238">DNA-binding</keyword>
<dbReference type="Pfam" id="PF01381">
    <property type="entry name" value="HTH_3"/>
    <property type="match status" value="1"/>
</dbReference>
<dbReference type="RefSeq" id="WP_304542241.1">
    <property type="nucleotide sequence ID" value="NZ_JARPTC010000010.1"/>
</dbReference>
<evidence type="ECO:0000259" key="2">
    <source>
        <dbReference type="PROSITE" id="PS50943"/>
    </source>
</evidence>
<dbReference type="EMBL" id="JARPTC010000010">
    <property type="protein sequence ID" value="MDO7787101.1"/>
    <property type="molecule type" value="Genomic_DNA"/>
</dbReference>
<dbReference type="Gene3D" id="1.10.260.40">
    <property type="entry name" value="lambda repressor-like DNA-binding domains"/>
    <property type="match status" value="2"/>
</dbReference>
<dbReference type="PROSITE" id="PS50943">
    <property type="entry name" value="HTH_CROC1"/>
    <property type="match status" value="2"/>
</dbReference>
<dbReference type="PANTHER" id="PTHR46558:SF4">
    <property type="entry name" value="DNA-BIDING PHAGE PROTEIN"/>
    <property type="match status" value="1"/>
</dbReference>
<dbReference type="PANTHER" id="PTHR46558">
    <property type="entry name" value="TRACRIPTIONAL REGULATORY PROTEIN-RELATED-RELATED"/>
    <property type="match status" value="1"/>
</dbReference>
<gene>
    <name evidence="3" type="ORF">P6N53_07715</name>
</gene>
<evidence type="ECO:0000313" key="3">
    <source>
        <dbReference type="EMBL" id="MDO7787101.1"/>
    </source>
</evidence>
<dbReference type="CDD" id="cd00093">
    <property type="entry name" value="HTH_XRE"/>
    <property type="match status" value="2"/>
</dbReference>
<sequence length="144" mass="16225">MPPVFKSLDWSGDTPGSRLRQARIENNMTIRELAKAISISPENLGKLEADRFNASMHNLRLLSSVLGVSIPYLGCFENLPKKTLGQCIKKARLFHGLTKREFAGIMGVSEKAIWGWEQDQYKPLEKYLTTLDQYLSILNIAGEV</sequence>
<dbReference type="AlphaFoldDB" id="A0AAW7ZDH2"/>
<dbReference type="SMART" id="SM00530">
    <property type="entry name" value="HTH_XRE"/>
    <property type="match status" value="2"/>
</dbReference>
<evidence type="ECO:0000256" key="1">
    <source>
        <dbReference type="ARBA" id="ARBA00023125"/>
    </source>
</evidence>
<accession>A0AAW7ZDH2</accession>
<dbReference type="GO" id="GO:0003677">
    <property type="term" value="F:DNA binding"/>
    <property type="evidence" value="ECO:0007669"/>
    <property type="project" value="UniProtKB-KW"/>
</dbReference>
<feature type="domain" description="HTH cro/C1-type" evidence="2">
    <location>
        <begin position="88"/>
        <end position="123"/>
    </location>
</feature>
<name>A0AAW7ZDH2_9FIRM</name>
<evidence type="ECO:0000313" key="4">
    <source>
        <dbReference type="Proteomes" id="UP001172911"/>
    </source>
</evidence>
<protein>
    <submittedName>
        <fullName evidence="3">Helix-turn-helix transcriptional regulator</fullName>
    </submittedName>
</protein>
<organism evidence="3 4">
    <name type="scientific">Desulforamulus aquiferis</name>
    <dbReference type="NCBI Taxonomy" id="1397668"/>
    <lineage>
        <taxon>Bacteria</taxon>
        <taxon>Bacillati</taxon>
        <taxon>Bacillota</taxon>
        <taxon>Clostridia</taxon>
        <taxon>Eubacteriales</taxon>
        <taxon>Peptococcaceae</taxon>
        <taxon>Desulforamulus</taxon>
    </lineage>
</organism>
<feature type="domain" description="HTH cro/C1-type" evidence="2">
    <location>
        <begin position="19"/>
        <end position="73"/>
    </location>
</feature>
<comment type="caution">
    <text evidence="3">The sequence shown here is derived from an EMBL/GenBank/DDBJ whole genome shotgun (WGS) entry which is preliminary data.</text>
</comment>
<proteinExistence type="predicted"/>
<dbReference type="Proteomes" id="UP001172911">
    <property type="component" value="Unassembled WGS sequence"/>
</dbReference>
<reference evidence="3" key="1">
    <citation type="journal article" date="2023" name="J. Hazard. Mater.">
        <title>Anaerobic biodegradation of pyrene and benzo[a]pyrene by a new sulfate-reducing Desulforamulus aquiferis strain DSA.</title>
        <authorList>
            <person name="Zhang Z."/>
            <person name="Sun J."/>
            <person name="Gong X."/>
            <person name="Wang C."/>
            <person name="Wang H."/>
        </authorList>
    </citation>
    <scope>NUCLEOTIDE SEQUENCE</scope>
    <source>
        <strain evidence="3">DSA</strain>
    </source>
</reference>
<dbReference type="SUPFAM" id="SSF47413">
    <property type="entry name" value="lambda repressor-like DNA-binding domains"/>
    <property type="match status" value="2"/>
</dbReference>
<keyword evidence="4" id="KW-1185">Reference proteome</keyword>
<dbReference type="InterPro" id="IPR010982">
    <property type="entry name" value="Lambda_DNA-bd_dom_sf"/>
</dbReference>
<reference evidence="3" key="2">
    <citation type="submission" date="2023-03" db="EMBL/GenBank/DDBJ databases">
        <authorList>
            <person name="Zhang Z."/>
        </authorList>
    </citation>
    <scope>NUCLEOTIDE SEQUENCE</scope>
    <source>
        <strain evidence="3">DSA</strain>
    </source>
</reference>